<dbReference type="Pfam" id="PF19420">
    <property type="entry name" value="DDAH_eukar"/>
    <property type="match status" value="1"/>
</dbReference>
<organism evidence="3">
    <name type="scientific">marine metagenome</name>
    <dbReference type="NCBI Taxonomy" id="408172"/>
    <lineage>
        <taxon>unclassified sequences</taxon>
        <taxon>metagenomes</taxon>
        <taxon>ecological metagenomes</taxon>
    </lineage>
</organism>
<dbReference type="GO" id="GO:0045429">
    <property type="term" value="P:positive regulation of nitric oxide biosynthetic process"/>
    <property type="evidence" value="ECO:0007669"/>
    <property type="project" value="TreeGrafter"/>
</dbReference>
<gene>
    <name evidence="3" type="ORF">METZ01_LOCUS83418</name>
</gene>
<feature type="non-terminal residue" evidence="3">
    <location>
        <position position="1"/>
    </location>
</feature>
<dbReference type="EMBL" id="UINC01006947">
    <property type="protein sequence ID" value="SVA30564.1"/>
    <property type="molecule type" value="Genomic_DNA"/>
</dbReference>
<sequence length="256" mass="27984">VLIAMTREINAAMDSCELTFLPRDKIDMDLVKHQHQQYQSALSSLGCEIVIVPTELDLADSVFIEDTAVVLDEIAVLCRPATALREQEVAGVEDVLQHYRTLVSIQSPGTLEGGDLLRVGKVIYVGLSTRSNQNGIEQLSRIVADYGFSVKTVETEKCLHLKSAVSEVAPGVLLINPDWISRSAFKNYELIDVDKKEAHAANALLVGQKVIYPSSFPRTSEKLVNAGLDVTQVNVSELQKAEGAVTCCSLIFKTLL</sequence>
<dbReference type="SUPFAM" id="SSF55909">
    <property type="entry name" value="Pentein"/>
    <property type="match status" value="1"/>
</dbReference>
<evidence type="ECO:0008006" key="4">
    <source>
        <dbReference type="Google" id="ProtNLM"/>
    </source>
</evidence>
<dbReference type="PANTHER" id="PTHR12737:SF9">
    <property type="entry name" value="DIMETHYLARGININASE"/>
    <property type="match status" value="1"/>
</dbReference>
<dbReference type="InterPro" id="IPR033199">
    <property type="entry name" value="DDAH-like"/>
</dbReference>
<evidence type="ECO:0000313" key="3">
    <source>
        <dbReference type="EMBL" id="SVA30564.1"/>
    </source>
</evidence>
<name>A0A381URI8_9ZZZZ</name>
<dbReference type="AlphaFoldDB" id="A0A381URI8"/>
<dbReference type="Gene3D" id="3.75.10.10">
    <property type="entry name" value="L-arginine/glycine Amidinotransferase, Chain A"/>
    <property type="match status" value="1"/>
</dbReference>
<dbReference type="GO" id="GO:0006525">
    <property type="term" value="P:arginine metabolic process"/>
    <property type="evidence" value="ECO:0007669"/>
    <property type="project" value="TreeGrafter"/>
</dbReference>
<dbReference type="PANTHER" id="PTHR12737">
    <property type="entry name" value="DIMETHYLARGININE DIMETHYLAMINOHYDROLASE"/>
    <property type="match status" value="1"/>
</dbReference>
<keyword evidence="2" id="KW-0378">Hydrolase</keyword>
<dbReference type="GO" id="GO:0016597">
    <property type="term" value="F:amino acid binding"/>
    <property type="evidence" value="ECO:0007669"/>
    <property type="project" value="TreeGrafter"/>
</dbReference>
<comment type="similarity">
    <text evidence="1">Belongs to the DDAH family.</text>
</comment>
<dbReference type="GO" id="GO:0000052">
    <property type="term" value="P:citrulline metabolic process"/>
    <property type="evidence" value="ECO:0007669"/>
    <property type="project" value="TreeGrafter"/>
</dbReference>
<evidence type="ECO:0000256" key="2">
    <source>
        <dbReference type="ARBA" id="ARBA00022801"/>
    </source>
</evidence>
<evidence type="ECO:0000256" key="1">
    <source>
        <dbReference type="ARBA" id="ARBA00008532"/>
    </source>
</evidence>
<accession>A0A381URI8</accession>
<protein>
    <recommendedName>
        <fullName evidence="4">Dimethylargininase</fullName>
    </recommendedName>
</protein>
<reference evidence="3" key="1">
    <citation type="submission" date="2018-05" db="EMBL/GenBank/DDBJ databases">
        <authorList>
            <person name="Lanie J.A."/>
            <person name="Ng W.-L."/>
            <person name="Kazmierczak K.M."/>
            <person name="Andrzejewski T.M."/>
            <person name="Davidsen T.M."/>
            <person name="Wayne K.J."/>
            <person name="Tettelin H."/>
            <person name="Glass J.I."/>
            <person name="Rusch D."/>
            <person name="Podicherti R."/>
            <person name="Tsui H.-C.T."/>
            <person name="Winkler M.E."/>
        </authorList>
    </citation>
    <scope>NUCLEOTIDE SEQUENCE</scope>
</reference>
<dbReference type="GO" id="GO:0016403">
    <property type="term" value="F:dimethylargininase activity"/>
    <property type="evidence" value="ECO:0007669"/>
    <property type="project" value="TreeGrafter"/>
</dbReference>
<proteinExistence type="inferred from homology"/>